<feature type="domain" description="GH18" evidence="14">
    <location>
        <begin position="237"/>
        <end position="641"/>
    </location>
</feature>
<dbReference type="GO" id="GO:0000272">
    <property type="term" value="P:polysaccharide catabolic process"/>
    <property type="evidence" value="ECO:0007669"/>
    <property type="project" value="UniProtKB-KW"/>
</dbReference>
<sequence length="641" mass="68773">MVSPRRRIHRVLALCAALLLPAALLPATNSWASEQLSATFTKTSDWGSGYVAQYTITNSGSTAVTGWTVEFDVSGSQSVTSVWNGVHTRDGNHHVVSNEAWNGNLAPGSSVTFGFEGAYSGSWTDPSGCVVNSRPCSGNGEEPVDPPDPPTNVTVTGVTPTAVTLSWDPSGGADNYLVYVDGNLRSSPTTPPATIGGLTPETTYQLTVAAENDAGRSDQSAPVTATTPPASAGPGDDRIVGYFTQWGIYGRNFKIRDVHTSGAAERLTHINYAFGNVSSNSECFIVNQTGVGDAWADYQRGFTAGESVDGVGDTWNQELKGNFNQIRKLKEMHPHLKVYISLGGWTWSTYFSDAALPQNRERFVKSCIDLYLRGDLPVQGGEPAGGPGSAFGVFDGIDLDWEWPASEGDAGNIVRPQDRENFTALLAEFRSQLDDLEAETGRTYDLTAFLPADPAKIDAGFEVDKVFDYLDFGTVQGYDFHGAWESTANHQSNLYDTPGDPSPVQFSVDTAIQAYLAGGAPADKLVVGVPYYGRGWTGVSAGATNGLFQQATGPAPGTWEAGIEDYKVLVNRSGPRFRDESTGAYWLYDGTQWWSYDDPVLLTQKTGYIKDNGLGGAMIWSLDGDDSNATLTRTLHAGLTQ</sequence>
<evidence type="ECO:0000256" key="1">
    <source>
        <dbReference type="ARBA" id="ARBA00000822"/>
    </source>
</evidence>
<dbReference type="SUPFAM" id="SSF49265">
    <property type="entry name" value="Fibronectin type III"/>
    <property type="match status" value="1"/>
</dbReference>
<dbReference type="GO" id="GO:0008843">
    <property type="term" value="F:endochitinase activity"/>
    <property type="evidence" value="ECO:0007669"/>
    <property type="project" value="UniProtKB-EC"/>
</dbReference>
<keyword evidence="7 9" id="KW-0326">Glycosidase</keyword>
<dbReference type="AlphaFoldDB" id="A0A7K3LYQ6"/>
<dbReference type="PANTHER" id="PTHR11177:SF317">
    <property type="entry name" value="CHITINASE 12-RELATED"/>
    <property type="match status" value="1"/>
</dbReference>
<dbReference type="InterPro" id="IPR013783">
    <property type="entry name" value="Ig-like_fold"/>
</dbReference>
<dbReference type="EC" id="3.2.1.14" evidence="3"/>
<dbReference type="EMBL" id="WLZY01000001">
    <property type="protein sequence ID" value="NDL56139.1"/>
    <property type="molecule type" value="Genomic_DNA"/>
</dbReference>
<dbReference type="Pfam" id="PF00553">
    <property type="entry name" value="CBM_2"/>
    <property type="match status" value="1"/>
</dbReference>
<gene>
    <name evidence="15" type="ORF">F7O44_03520</name>
</gene>
<dbReference type="PROSITE" id="PS50853">
    <property type="entry name" value="FN3"/>
    <property type="match status" value="1"/>
</dbReference>
<evidence type="ECO:0000256" key="10">
    <source>
        <dbReference type="SAM" id="MobiDB-lite"/>
    </source>
</evidence>
<protein>
    <recommendedName>
        <fullName evidence="3">chitinase</fullName>
        <ecNumber evidence="3">3.2.1.14</ecNumber>
    </recommendedName>
</protein>
<evidence type="ECO:0000256" key="7">
    <source>
        <dbReference type="ARBA" id="ARBA00023295"/>
    </source>
</evidence>
<evidence type="ECO:0000256" key="8">
    <source>
        <dbReference type="ARBA" id="ARBA00023326"/>
    </source>
</evidence>
<accession>A0A7K3LYQ6</accession>
<feature type="signal peptide" evidence="11">
    <location>
        <begin position="1"/>
        <end position="32"/>
    </location>
</feature>
<reference evidence="15 16" key="1">
    <citation type="submission" date="2019-11" db="EMBL/GenBank/DDBJ databases">
        <authorList>
            <person name="Li X.-J."/>
            <person name="Feng X.-M."/>
        </authorList>
    </citation>
    <scope>NUCLEOTIDE SEQUENCE [LARGE SCALE GENOMIC DNA]</scope>
    <source>
        <strain evidence="15 16">XMNu-373</strain>
    </source>
</reference>
<evidence type="ECO:0000313" key="15">
    <source>
        <dbReference type="EMBL" id="NDL56139.1"/>
    </source>
</evidence>
<dbReference type="Pfam" id="PF00041">
    <property type="entry name" value="fn3"/>
    <property type="match status" value="1"/>
</dbReference>
<dbReference type="GO" id="GO:0030247">
    <property type="term" value="F:polysaccharide binding"/>
    <property type="evidence" value="ECO:0007669"/>
    <property type="project" value="UniProtKB-UniRule"/>
</dbReference>
<keyword evidence="16" id="KW-1185">Reference proteome</keyword>
<dbReference type="SMART" id="SM00060">
    <property type="entry name" value="FN3"/>
    <property type="match status" value="1"/>
</dbReference>
<keyword evidence="4 9" id="KW-0378">Hydrolase</keyword>
<dbReference type="SMART" id="SM00636">
    <property type="entry name" value="Glyco_18"/>
    <property type="match status" value="1"/>
</dbReference>
<dbReference type="PROSITE" id="PS01095">
    <property type="entry name" value="GH18_1"/>
    <property type="match status" value="1"/>
</dbReference>
<dbReference type="Gene3D" id="2.60.40.290">
    <property type="match status" value="1"/>
</dbReference>
<dbReference type="SMART" id="SM00637">
    <property type="entry name" value="CBD_II"/>
    <property type="match status" value="1"/>
</dbReference>
<dbReference type="InterPro" id="IPR003961">
    <property type="entry name" value="FN3_dom"/>
</dbReference>
<evidence type="ECO:0000313" key="16">
    <source>
        <dbReference type="Proteomes" id="UP000460435"/>
    </source>
</evidence>
<name>A0A7K3LYQ6_9ACTN</name>
<evidence type="ECO:0000256" key="2">
    <source>
        <dbReference type="ARBA" id="ARBA00009121"/>
    </source>
</evidence>
<comment type="catalytic activity">
    <reaction evidence="1">
        <text>Random endo-hydrolysis of N-acetyl-beta-D-glucosaminide (1-&gt;4)-beta-linkages in chitin and chitodextrins.</text>
        <dbReference type="EC" id="3.2.1.14"/>
    </reaction>
</comment>
<dbReference type="InterPro" id="IPR008965">
    <property type="entry name" value="CBM2/CBM3_carb-bd_dom_sf"/>
</dbReference>
<comment type="similarity">
    <text evidence="2">Belongs to the glycosyl hydrolase 18 family. Chitinase class II subfamily.</text>
</comment>
<feature type="compositionally biased region" description="Low complexity" evidence="10">
    <location>
        <begin position="220"/>
        <end position="233"/>
    </location>
</feature>
<dbReference type="Gene3D" id="3.10.50.10">
    <property type="match status" value="1"/>
</dbReference>
<feature type="region of interest" description="Disordered" evidence="10">
    <location>
        <begin position="213"/>
        <end position="233"/>
    </location>
</feature>
<feature type="domain" description="Fibronectin type-III" evidence="12">
    <location>
        <begin position="149"/>
        <end position="230"/>
    </location>
</feature>
<keyword evidence="11" id="KW-0732">Signal</keyword>
<evidence type="ECO:0000259" key="13">
    <source>
        <dbReference type="PROSITE" id="PS51173"/>
    </source>
</evidence>
<dbReference type="InterPro" id="IPR012291">
    <property type="entry name" value="CBM2_carb-bd_dom_sf"/>
</dbReference>
<dbReference type="PANTHER" id="PTHR11177">
    <property type="entry name" value="CHITINASE"/>
    <property type="match status" value="1"/>
</dbReference>
<evidence type="ECO:0000256" key="5">
    <source>
        <dbReference type="ARBA" id="ARBA00023024"/>
    </source>
</evidence>
<dbReference type="InterPro" id="IPR011583">
    <property type="entry name" value="Chitinase_II/V-like_cat"/>
</dbReference>
<dbReference type="Gene3D" id="3.20.20.80">
    <property type="entry name" value="Glycosidases"/>
    <property type="match status" value="1"/>
</dbReference>
<dbReference type="PROSITE" id="PS00561">
    <property type="entry name" value="CBM2_A"/>
    <property type="match status" value="1"/>
</dbReference>
<evidence type="ECO:0000259" key="14">
    <source>
        <dbReference type="PROSITE" id="PS51910"/>
    </source>
</evidence>
<evidence type="ECO:0000256" key="3">
    <source>
        <dbReference type="ARBA" id="ARBA00012729"/>
    </source>
</evidence>
<dbReference type="GO" id="GO:0008061">
    <property type="term" value="F:chitin binding"/>
    <property type="evidence" value="ECO:0007669"/>
    <property type="project" value="InterPro"/>
</dbReference>
<dbReference type="InterPro" id="IPR001579">
    <property type="entry name" value="Glyco_hydro_18_chit_AS"/>
</dbReference>
<comment type="caution">
    <text evidence="15">The sequence shown here is derived from an EMBL/GenBank/DDBJ whole genome shotgun (WGS) entry which is preliminary data.</text>
</comment>
<keyword evidence="6" id="KW-0119">Carbohydrate metabolism</keyword>
<dbReference type="Gene3D" id="2.60.40.10">
    <property type="entry name" value="Immunoglobulins"/>
    <property type="match status" value="1"/>
</dbReference>
<feature type="chain" id="PRO_5029443873" description="chitinase" evidence="11">
    <location>
        <begin position="33"/>
        <end position="641"/>
    </location>
</feature>
<dbReference type="Proteomes" id="UP000460435">
    <property type="component" value="Unassembled WGS sequence"/>
</dbReference>
<evidence type="ECO:0000256" key="11">
    <source>
        <dbReference type="SAM" id="SignalP"/>
    </source>
</evidence>
<dbReference type="InterPro" id="IPR001919">
    <property type="entry name" value="CBD2"/>
</dbReference>
<evidence type="ECO:0000256" key="9">
    <source>
        <dbReference type="RuleBase" id="RU000489"/>
    </source>
</evidence>
<dbReference type="InterPro" id="IPR001223">
    <property type="entry name" value="Glyco_hydro18_cat"/>
</dbReference>
<dbReference type="Pfam" id="PF00704">
    <property type="entry name" value="Glyco_hydro_18"/>
    <property type="match status" value="1"/>
</dbReference>
<dbReference type="CDD" id="cd06548">
    <property type="entry name" value="GH18_chitinase"/>
    <property type="match status" value="1"/>
</dbReference>
<dbReference type="InterPro" id="IPR036116">
    <property type="entry name" value="FN3_sf"/>
</dbReference>
<dbReference type="SUPFAM" id="SSF51445">
    <property type="entry name" value="(Trans)glycosidases"/>
    <property type="match status" value="1"/>
</dbReference>
<evidence type="ECO:0000256" key="6">
    <source>
        <dbReference type="ARBA" id="ARBA00023277"/>
    </source>
</evidence>
<dbReference type="InterPro" id="IPR017853">
    <property type="entry name" value="GH"/>
</dbReference>
<feature type="domain" description="CBM2" evidence="13">
    <location>
        <begin position="29"/>
        <end position="139"/>
    </location>
</feature>
<evidence type="ECO:0000259" key="12">
    <source>
        <dbReference type="PROSITE" id="PS50853"/>
    </source>
</evidence>
<dbReference type="InterPro" id="IPR029070">
    <property type="entry name" value="Chitinase_insertion_sf"/>
</dbReference>
<proteinExistence type="inferred from homology"/>
<organism evidence="15 16">
    <name type="scientific">Phytoactinopolyspora mesophila</name>
    <dbReference type="NCBI Taxonomy" id="2650750"/>
    <lineage>
        <taxon>Bacteria</taxon>
        <taxon>Bacillati</taxon>
        <taxon>Actinomycetota</taxon>
        <taxon>Actinomycetes</taxon>
        <taxon>Jiangellales</taxon>
        <taxon>Jiangellaceae</taxon>
        <taxon>Phytoactinopolyspora</taxon>
    </lineage>
</organism>
<dbReference type="SUPFAM" id="SSF49384">
    <property type="entry name" value="Carbohydrate-binding domain"/>
    <property type="match status" value="1"/>
</dbReference>
<dbReference type="InterPro" id="IPR018366">
    <property type="entry name" value="CBM2_CS"/>
</dbReference>
<dbReference type="CDD" id="cd00063">
    <property type="entry name" value="FN3"/>
    <property type="match status" value="1"/>
</dbReference>
<dbReference type="GO" id="GO:0006032">
    <property type="term" value="P:chitin catabolic process"/>
    <property type="evidence" value="ECO:0007669"/>
    <property type="project" value="UniProtKB-KW"/>
</dbReference>
<dbReference type="PROSITE" id="PS51910">
    <property type="entry name" value="GH18_2"/>
    <property type="match status" value="1"/>
</dbReference>
<dbReference type="InterPro" id="IPR050314">
    <property type="entry name" value="Glycosyl_Hydrlase_18"/>
</dbReference>
<keyword evidence="8" id="KW-0624">Polysaccharide degradation</keyword>
<dbReference type="PROSITE" id="PS51173">
    <property type="entry name" value="CBM2"/>
    <property type="match status" value="1"/>
</dbReference>
<dbReference type="SUPFAM" id="SSF54556">
    <property type="entry name" value="Chitinase insertion domain"/>
    <property type="match status" value="1"/>
</dbReference>
<evidence type="ECO:0000256" key="4">
    <source>
        <dbReference type="ARBA" id="ARBA00022801"/>
    </source>
</evidence>
<keyword evidence="5" id="KW-0146">Chitin degradation</keyword>